<gene>
    <name evidence="1" type="ORF">SPARVUS_LOCUS13733423</name>
</gene>
<accession>A0ABN9GB17</accession>
<evidence type="ECO:0000313" key="2">
    <source>
        <dbReference type="Proteomes" id="UP001162483"/>
    </source>
</evidence>
<keyword evidence="2" id="KW-1185">Reference proteome</keyword>
<reference evidence="1" key="1">
    <citation type="submission" date="2023-05" db="EMBL/GenBank/DDBJ databases">
        <authorList>
            <person name="Stuckert A."/>
        </authorList>
    </citation>
    <scope>NUCLEOTIDE SEQUENCE</scope>
</reference>
<sequence length="69" mass="7562">KNSPRLLLNSSDCLLSKKGSVLTFGGYLYRPDIWGDICTVLTFGGYLYRPDIWGDICTVLTFGGISVPS</sequence>
<organism evidence="1 2">
    <name type="scientific">Staurois parvus</name>
    <dbReference type="NCBI Taxonomy" id="386267"/>
    <lineage>
        <taxon>Eukaryota</taxon>
        <taxon>Metazoa</taxon>
        <taxon>Chordata</taxon>
        <taxon>Craniata</taxon>
        <taxon>Vertebrata</taxon>
        <taxon>Euteleostomi</taxon>
        <taxon>Amphibia</taxon>
        <taxon>Batrachia</taxon>
        <taxon>Anura</taxon>
        <taxon>Neobatrachia</taxon>
        <taxon>Ranoidea</taxon>
        <taxon>Ranidae</taxon>
        <taxon>Staurois</taxon>
    </lineage>
</organism>
<feature type="non-terminal residue" evidence="1">
    <location>
        <position position="1"/>
    </location>
</feature>
<dbReference type="Proteomes" id="UP001162483">
    <property type="component" value="Unassembled WGS sequence"/>
</dbReference>
<protein>
    <submittedName>
        <fullName evidence="1">Uncharacterized protein</fullName>
    </submittedName>
</protein>
<proteinExistence type="predicted"/>
<evidence type="ECO:0000313" key="1">
    <source>
        <dbReference type="EMBL" id="CAI9606169.1"/>
    </source>
</evidence>
<comment type="caution">
    <text evidence="1">The sequence shown here is derived from an EMBL/GenBank/DDBJ whole genome shotgun (WGS) entry which is preliminary data.</text>
</comment>
<name>A0ABN9GB17_9NEOB</name>
<dbReference type="EMBL" id="CATNWA010018240">
    <property type="protein sequence ID" value="CAI9606169.1"/>
    <property type="molecule type" value="Genomic_DNA"/>
</dbReference>